<dbReference type="PANTHER" id="PTHR47966">
    <property type="entry name" value="BETA-SITE APP-CLEAVING ENZYME, ISOFORM A-RELATED"/>
    <property type="match status" value="1"/>
</dbReference>
<keyword evidence="3" id="KW-0732">Signal</keyword>
<evidence type="ECO:0000313" key="5">
    <source>
        <dbReference type="EMBL" id="KAE9400432.1"/>
    </source>
</evidence>
<feature type="chain" id="PRO_5025419275" evidence="3">
    <location>
        <begin position="22"/>
        <end position="489"/>
    </location>
</feature>
<evidence type="ECO:0000256" key="3">
    <source>
        <dbReference type="SAM" id="SignalP"/>
    </source>
</evidence>
<dbReference type="InterPro" id="IPR034164">
    <property type="entry name" value="Pepsin-like_dom"/>
</dbReference>
<dbReference type="PANTHER" id="PTHR47966:SF51">
    <property type="entry name" value="BETA-SITE APP-CLEAVING ENZYME, ISOFORM A-RELATED"/>
    <property type="match status" value="1"/>
</dbReference>
<name>A0A6A4HN84_9AGAR</name>
<sequence>MDAAEFLSFLSLLAFLSPVTAISFPVTGTRRKLIESKLLKRDQLGNFGNGSLSLYNDEDVVYTCNITLGGNPFVVELDTGRRSADLWVAGDVSGTKNLSIPMQLAYGKGLVAGYINSATLGFDGFTVPDQVYLNVVTSQGESTSVGIIGLGPNAESSVRRLLNEGATGDPPLDRIFGQNRTTPNFISFLLSRDPIESPSPLAEQWPAQFTIGEVIPGLEGYQKLDKSSLLLIDQYGNQHWETLLDSNGIIGPDGKRISTSTSIANPCKWNQGSTALLFLILPKDIVDEIYGRVPGAEFIESGSSLAHDLQGFSNFWRVPCAYELNVSFVFGGVEYPISPLDLTVDIQEYDQDRKEICIAFFQQTAANIVDNPSFGALDAVLGMAFLRNVYILINFGDFVDGSSSSVAKPYIQLLSLSDKASIHRDFVMARLGGVDTTGSQSPLLPSVSSTSASTSTSTTNSDPTSSQKRHSKEKTKIRYLSTRLYVTAP</sequence>
<dbReference type="EMBL" id="ML769456">
    <property type="protein sequence ID" value="KAE9400432.1"/>
    <property type="molecule type" value="Genomic_DNA"/>
</dbReference>
<dbReference type="GO" id="GO:0004190">
    <property type="term" value="F:aspartic-type endopeptidase activity"/>
    <property type="evidence" value="ECO:0007669"/>
    <property type="project" value="InterPro"/>
</dbReference>
<dbReference type="GO" id="GO:0006508">
    <property type="term" value="P:proteolysis"/>
    <property type="evidence" value="ECO:0007669"/>
    <property type="project" value="UniProtKB-KW"/>
</dbReference>
<dbReference type="Gene3D" id="2.40.70.10">
    <property type="entry name" value="Acid Proteases"/>
    <property type="match status" value="2"/>
</dbReference>
<comment type="similarity">
    <text evidence="1">Belongs to the peptidase A1 family.</text>
</comment>
<keyword evidence="5" id="KW-0645">Protease</keyword>
<organism evidence="5 6">
    <name type="scientific">Gymnopus androsaceus JB14</name>
    <dbReference type="NCBI Taxonomy" id="1447944"/>
    <lineage>
        <taxon>Eukaryota</taxon>
        <taxon>Fungi</taxon>
        <taxon>Dikarya</taxon>
        <taxon>Basidiomycota</taxon>
        <taxon>Agaricomycotina</taxon>
        <taxon>Agaricomycetes</taxon>
        <taxon>Agaricomycetidae</taxon>
        <taxon>Agaricales</taxon>
        <taxon>Marasmiineae</taxon>
        <taxon>Omphalotaceae</taxon>
        <taxon>Gymnopus</taxon>
    </lineage>
</organism>
<keyword evidence="6" id="KW-1185">Reference proteome</keyword>
<dbReference type="CDD" id="cd05471">
    <property type="entry name" value="pepsin_like"/>
    <property type="match status" value="1"/>
</dbReference>
<evidence type="ECO:0000256" key="2">
    <source>
        <dbReference type="SAM" id="MobiDB-lite"/>
    </source>
</evidence>
<dbReference type="InterPro" id="IPR001461">
    <property type="entry name" value="Aspartic_peptidase_A1"/>
</dbReference>
<dbReference type="Pfam" id="PF00026">
    <property type="entry name" value="Asp"/>
    <property type="match status" value="1"/>
</dbReference>
<dbReference type="Proteomes" id="UP000799118">
    <property type="component" value="Unassembled WGS sequence"/>
</dbReference>
<feature type="domain" description="Peptidase A1" evidence="4">
    <location>
        <begin position="62"/>
        <end position="407"/>
    </location>
</feature>
<dbReference type="SUPFAM" id="SSF50630">
    <property type="entry name" value="Acid proteases"/>
    <property type="match status" value="1"/>
</dbReference>
<dbReference type="InterPro" id="IPR033121">
    <property type="entry name" value="PEPTIDASE_A1"/>
</dbReference>
<dbReference type="AlphaFoldDB" id="A0A6A4HN84"/>
<proteinExistence type="inferred from homology"/>
<evidence type="ECO:0000259" key="4">
    <source>
        <dbReference type="PROSITE" id="PS51767"/>
    </source>
</evidence>
<dbReference type="PROSITE" id="PS51767">
    <property type="entry name" value="PEPTIDASE_A1"/>
    <property type="match status" value="1"/>
</dbReference>
<feature type="compositionally biased region" description="Low complexity" evidence="2">
    <location>
        <begin position="439"/>
        <end position="466"/>
    </location>
</feature>
<dbReference type="InterPro" id="IPR021109">
    <property type="entry name" value="Peptidase_aspartic_dom_sf"/>
</dbReference>
<feature type="region of interest" description="Disordered" evidence="2">
    <location>
        <begin position="439"/>
        <end position="475"/>
    </location>
</feature>
<protein>
    <submittedName>
        <fullName evidence="5">Acid protease</fullName>
    </submittedName>
</protein>
<evidence type="ECO:0000256" key="1">
    <source>
        <dbReference type="ARBA" id="ARBA00007447"/>
    </source>
</evidence>
<feature type="signal peptide" evidence="3">
    <location>
        <begin position="1"/>
        <end position="21"/>
    </location>
</feature>
<dbReference type="OrthoDB" id="15189at2759"/>
<gene>
    <name evidence="5" type="ORF">BT96DRAFT_975307</name>
</gene>
<accession>A0A6A4HN84</accession>
<reference evidence="5" key="1">
    <citation type="journal article" date="2019" name="Environ. Microbiol.">
        <title>Fungal ecological strategies reflected in gene transcription - a case study of two litter decomposers.</title>
        <authorList>
            <person name="Barbi F."/>
            <person name="Kohler A."/>
            <person name="Barry K."/>
            <person name="Baskaran P."/>
            <person name="Daum C."/>
            <person name="Fauchery L."/>
            <person name="Ihrmark K."/>
            <person name="Kuo A."/>
            <person name="LaButti K."/>
            <person name="Lipzen A."/>
            <person name="Morin E."/>
            <person name="Grigoriev I.V."/>
            <person name="Henrissat B."/>
            <person name="Lindahl B."/>
            <person name="Martin F."/>
        </authorList>
    </citation>
    <scope>NUCLEOTIDE SEQUENCE</scope>
    <source>
        <strain evidence="5">JB14</strain>
    </source>
</reference>
<evidence type="ECO:0000313" key="6">
    <source>
        <dbReference type="Proteomes" id="UP000799118"/>
    </source>
</evidence>
<keyword evidence="5" id="KW-0378">Hydrolase</keyword>